<dbReference type="Gene3D" id="3.50.30.30">
    <property type="match status" value="1"/>
</dbReference>
<dbReference type="SUPFAM" id="SSF53187">
    <property type="entry name" value="Zn-dependent exopeptidases"/>
    <property type="match status" value="1"/>
</dbReference>
<dbReference type="Proteomes" id="UP000280668">
    <property type="component" value="Unassembled WGS sequence"/>
</dbReference>
<dbReference type="OrthoDB" id="1936983at2"/>
<dbReference type="Gene3D" id="3.40.630.10">
    <property type="entry name" value="Zn peptidases"/>
    <property type="match status" value="1"/>
</dbReference>
<gene>
    <name evidence="1" type="ORF">EDD31_2259</name>
</gene>
<protein>
    <recommendedName>
        <fullName evidence="3">PA domain-containing protein</fullName>
    </recommendedName>
</protein>
<evidence type="ECO:0008006" key="3">
    <source>
        <dbReference type="Google" id="ProtNLM"/>
    </source>
</evidence>
<accession>A0A3N2BF45</accession>
<dbReference type="EMBL" id="RKHK01000001">
    <property type="protein sequence ID" value="ROR73867.1"/>
    <property type="molecule type" value="Genomic_DNA"/>
</dbReference>
<comment type="caution">
    <text evidence="1">The sequence shown here is derived from an EMBL/GenBank/DDBJ whole genome shotgun (WGS) entry which is preliminary data.</text>
</comment>
<dbReference type="RefSeq" id="WP_123304235.1">
    <property type="nucleotide sequence ID" value="NZ_RKHK01000001.1"/>
</dbReference>
<dbReference type="AlphaFoldDB" id="A0A3N2BF45"/>
<name>A0A3N2BF45_9MICO</name>
<sequence>MGDARISCDESAPDRETAKTAYARHIDRLNALGPRRSGNAAHRELIDDVAADLAGLGYRVERDTHTFERWDSPEHGASLAVETQAVEVSSPWPYSGETGPEGVSAPLILVSPGRRMWASAAGHIAVVEVENMEAPASLVLESWGSDLPFEAVANPVISTELAGIDLRAARSAGVVGVVAVWRGLSDHEARGQYLPFTRPHQEIPAVWVPDSEGDRLVAAARRGAQATLVLDATRHPGASMDTVWAVSPGAGPHAHETVIVVTHSDGGNAVEENGFIGLLALARDAAESSHDRTLVFVMTAGHLRIPAVTAHGQATTAWLDAHPELWDADAAGHRAVAGLVIEHLGARRQRNDSPRAGSGDDGAEPELLYATTRELDALARAVWHGAGPVRPVKPGALVHLGEGEPLFENRIPAIALVTGPASLLAETPHAGVDLDLLSRQVESFRALQRRLTAAPDRRSFGTVRTPGRVRKLIAGARVTFFLARQRSHRATRARRSRRRPRG</sequence>
<evidence type="ECO:0000313" key="1">
    <source>
        <dbReference type="EMBL" id="ROR73867.1"/>
    </source>
</evidence>
<keyword evidence="2" id="KW-1185">Reference proteome</keyword>
<organism evidence="1 2">
    <name type="scientific">Bogoriella caseilytica</name>
    <dbReference type="NCBI Taxonomy" id="56055"/>
    <lineage>
        <taxon>Bacteria</taxon>
        <taxon>Bacillati</taxon>
        <taxon>Actinomycetota</taxon>
        <taxon>Actinomycetes</taxon>
        <taxon>Micrococcales</taxon>
        <taxon>Bogoriellaceae</taxon>
        <taxon>Bogoriella</taxon>
    </lineage>
</organism>
<proteinExistence type="predicted"/>
<evidence type="ECO:0000313" key="2">
    <source>
        <dbReference type="Proteomes" id="UP000280668"/>
    </source>
</evidence>
<reference evidence="1 2" key="1">
    <citation type="submission" date="2018-11" db="EMBL/GenBank/DDBJ databases">
        <title>Sequencing the genomes of 1000 actinobacteria strains.</title>
        <authorList>
            <person name="Klenk H.-P."/>
        </authorList>
    </citation>
    <scope>NUCLEOTIDE SEQUENCE [LARGE SCALE GENOMIC DNA]</scope>
    <source>
        <strain evidence="1 2">DSM 11294</strain>
    </source>
</reference>